<feature type="compositionally biased region" description="Acidic residues" evidence="1">
    <location>
        <begin position="273"/>
        <end position="282"/>
    </location>
</feature>
<evidence type="ECO:0000313" key="2">
    <source>
        <dbReference type="EMBL" id="KAF7366114.1"/>
    </source>
</evidence>
<sequence>MPPKKQQKRNIGGLRNQQKQPPPTRDPSPSDSEDETMGIHFDSMRVDWEHEDESDVESEVDLDDFGDEEFGVKLAEMVEKEDAKDLDWLPPRLRVKLQERKERPKHYNTTADAMNKGKSTVYRHAAKYQNQGLLDAFGFSNSRPATSTLPVTSKKLPPALKAAMLKAQSTEKAKQVPAELFDTGSDVQVVSAPPSRPPSPIILDDSAPPSPRVPAIRHASRSPEGSEENFPSISEQVSSAAVSDSDDIPPMSEPVSSAAASDAGNDSAGEQVLAEDEAEEELGEAWEDELEDNLASTTDPIRGWDEIRTEIKAELKKNSKILPLSQVNQLMIICNFATLRLKGVSRIQAGAEIARQWHEGKGDWFARRVRSLARHYQLFGQLPPERRGGARLARSWLHNEQVKIRVLEYLRNVPAGKVTPQALRNHINSSLFPELEITPKTPLSIRTAQRWLIKLGWTHTIVKKGVYMDGHERLDVVHYRNEEFLPAMLKFEERMIHYEGPELTQVEPKLKPGEEEIIPLFHDECCFHANDDKPHAWLNLNEGQTPLRKKGRGRLIHVSDFLNPECGRLVIRDANGNIIEDARIIIYPGGGPSGDPWWETQQLLAQIRNAIRIFEKAHPGKKALFIFDQSSAHASLPEDALKAFEMNKSDGGKQRKQHDTIIPMSNPCETHRGKPQSMTNTDGTPKGLLNVLLERGFPQAELSKLKAKCKPEDFKNQPSQLETLIKGLGHEIIFLPKFHCELNPIEMYWGWCKYRYREADKSAGFKAAKEAAIQYLDACPTDVIHRFINRSWRFMSAYRLGLTGKAADWVVRKQRGHRTVSQSAYNALEAVVLRKFKRT</sequence>
<dbReference type="AlphaFoldDB" id="A0A8H7D8F5"/>
<dbReference type="GO" id="GO:0003676">
    <property type="term" value="F:nucleic acid binding"/>
    <property type="evidence" value="ECO:0007669"/>
    <property type="project" value="InterPro"/>
</dbReference>
<gene>
    <name evidence="2" type="ORF">MVEN_00488200</name>
</gene>
<dbReference type="PANTHER" id="PTHR35871:SF1">
    <property type="entry name" value="CXC1-LIKE CYSTEINE CLUSTER ASSOCIATED WITH KDZ TRANSPOSASES DOMAIN-CONTAINING PROTEIN"/>
    <property type="match status" value="1"/>
</dbReference>
<dbReference type="Proteomes" id="UP000620124">
    <property type="component" value="Unassembled WGS sequence"/>
</dbReference>
<reference evidence="2" key="1">
    <citation type="submission" date="2020-05" db="EMBL/GenBank/DDBJ databases">
        <title>Mycena genomes resolve the evolution of fungal bioluminescence.</title>
        <authorList>
            <person name="Tsai I.J."/>
        </authorList>
    </citation>
    <scope>NUCLEOTIDE SEQUENCE</scope>
    <source>
        <strain evidence="2">CCC161011</strain>
    </source>
</reference>
<feature type="region of interest" description="Disordered" evidence="1">
    <location>
        <begin position="1"/>
        <end position="43"/>
    </location>
</feature>
<feature type="region of interest" description="Disordered" evidence="1">
    <location>
        <begin position="663"/>
        <end position="683"/>
    </location>
</feature>
<proteinExistence type="predicted"/>
<comment type="caution">
    <text evidence="2">The sequence shown here is derived from an EMBL/GenBank/DDBJ whole genome shotgun (WGS) entry which is preliminary data.</text>
</comment>
<dbReference type="PANTHER" id="PTHR35871">
    <property type="entry name" value="EXPRESSED PROTEIN"/>
    <property type="match status" value="1"/>
</dbReference>
<dbReference type="EMBL" id="JACAZI010000003">
    <property type="protein sequence ID" value="KAF7366114.1"/>
    <property type="molecule type" value="Genomic_DNA"/>
</dbReference>
<accession>A0A8H7D8F5</accession>
<dbReference type="Gene3D" id="3.30.420.10">
    <property type="entry name" value="Ribonuclease H-like superfamily/Ribonuclease H"/>
    <property type="match status" value="1"/>
</dbReference>
<organism evidence="2 3">
    <name type="scientific">Mycena venus</name>
    <dbReference type="NCBI Taxonomy" id="2733690"/>
    <lineage>
        <taxon>Eukaryota</taxon>
        <taxon>Fungi</taxon>
        <taxon>Dikarya</taxon>
        <taxon>Basidiomycota</taxon>
        <taxon>Agaricomycotina</taxon>
        <taxon>Agaricomycetes</taxon>
        <taxon>Agaricomycetidae</taxon>
        <taxon>Agaricales</taxon>
        <taxon>Marasmiineae</taxon>
        <taxon>Mycenaceae</taxon>
        <taxon>Mycena</taxon>
    </lineage>
</organism>
<evidence type="ECO:0000256" key="1">
    <source>
        <dbReference type="SAM" id="MobiDB-lite"/>
    </source>
</evidence>
<evidence type="ECO:0000313" key="3">
    <source>
        <dbReference type="Proteomes" id="UP000620124"/>
    </source>
</evidence>
<protein>
    <submittedName>
        <fullName evidence="2">Uncharacterized protein</fullName>
    </submittedName>
</protein>
<keyword evidence="3" id="KW-1185">Reference proteome</keyword>
<feature type="compositionally biased region" description="Low complexity" evidence="1">
    <location>
        <begin position="256"/>
        <end position="269"/>
    </location>
</feature>
<dbReference type="OrthoDB" id="6511194at2759"/>
<feature type="region of interest" description="Disordered" evidence="1">
    <location>
        <begin position="188"/>
        <end position="282"/>
    </location>
</feature>
<name>A0A8H7D8F5_9AGAR</name>
<dbReference type="InterPro" id="IPR036397">
    <property type="entry name" value="RNaseH_sf"/>
</dbReference>